<evidence type="ECO:0000313" key="2">
    <source>
        <dbReference type="EMBL" id="CAF4381040.1"/>
    </source>
</evidence>
<reference evidence="2" key="1">
    <citation type="submission" date="2021-02" db="EMBL/GenBank/DDBJ databases">
        <authorList>
            <person name="Nowell W R."/>
        </authorList>
    </citation>
    <scope>NUCLEOTIDE SEQUENCE</scope>
</reference>
<dbReference type="Proteomes" id="UP000682733">
    <property type="component" value="Unassembled WGS sequence"/>
</dbReference>
<proteinExistence type="predicted"/>
<dbReference type="EMBL" id="CAJNOK010046008">
    <property type="protein sequence ID" value="CAF1581390.1"/>
    <property type="molecule type" value="Genomic_DNA"/>
</dbReference>
<evidence type="ECO:0000313" key="3">
    <source>
        <dbReference type="Proteomes" id="UP000682733"/>
    </source>
</evidence>
<feature type="non-terminal residue" evidence="2">
    <location>
        <position position="1"/>
    </location>
</feature>
<name>A0A8S2VAT6_9BILA</name>
<evidence type="ECO:0000313" key="1">
    <source>
        <dbReference type="EMBL" id="CAF1581390.1"/>
    </source>
</evidence>
<dbReference type="EMBL" id="CAJOBA010069115">
    <property type="protein sequence ID" value="CAF4381040.1"/>
    <property type="molecule type" value="Genomic_DNA"/>
</dbReference>
<organism evidence="2 3">
    <name type="scientific">Didymodactylos carnosus</name>
    <dbReference type="NCBI Taxonomy" id="1234261"/>
    <lineage>
        <taxon>Eukaryota</taxon>
        <taxon>Metazoa</taxon>
        <taxon>Spiralia</taxon>
        <taxon>Gnathifera</taxon>
        <taxon>Rotifera</taxon>
        <taxon>Eurotatoria</taxon>
        <taxon>Bdelloidea</taxon>
        <taxon>Philodinida</taxon>
        <taxon>Philodinidae</taxon>
        <taxon>Didymodactylos</taxon>
    </lineage>
</organism>
<dbReference type="Proteomes" id="UP000677228">
    <property type="component" value="Unassembled WGS sequence"/>
</dbReference>
<gene>
    <name evidence="1" type="ORF">OVA965_LOCUS40995</name>
    <name evidence="2" type="ORF">TMI583_LOCUS42544</name>
</gene>
<sequence length="177" mass="20540">YTRYYEAEKDISLTLTKTINEWKRLKTLNDSLNLTQIRLDKSNIQIQTLEDLLKDPKPSDIQEIIEKILNMKITLTTPTLETLTNDIVKLVESTRISQQTDNENEKIRDATYKLDNAKNLENDLVTYVRSFATQIVDIKTLDSLIDNLNNQSIHINEMVKETNQKVTELKSSIIQVE</sequence>
<dbReference type="AlphaFoldDB" id="A0A8S2VAT6"/>
<comment type="caution">
    <text evidence="2">The sequence shown here is derived from an EMBL/GenBank/DDBJ whole genome shotgun (WGS) entry which is preliminary data.</text>
</comment>
<accession>A0A8S2VAT6</accession>
<protein>
    <submittedName>
        <fullName evidence="2">Uncharacterized protein</fullName>
    </submittedName>
</protein>